<keyword evidence="12" id="KW-0482">Metalloprotease</keyword>
<protein>
    <recommendedName>
        <fullName evidence="15">Peptide hydrolase</fullName>
        <ecNumber evidence="15">3.4.-.-</ecNumber>
    </recommendedName>
</protein>
<accession>A0A3S4B448</accession>
<feature type="region of interest" description="Disordered" evidence="16">
    <location>
        <begin position="582"/>
        <end position="656"/>
    </location>
</feature>
<evidence type="ECO:0000256" key="7">
    <source>
        <dbReference type="ARBA" id="ARBA00022692"/>
    </source>
</evidence>
<feature type="transmembrane region" description="Helical" evidence="17">
    <location>
        <begin position="452"/>
        <end position="473"/>
    </location>
</feature>
<evidence type="ECO:0000259" key="20">
    <source>
        <dbReference type="Pfam" id="PF22251"/>
    </source>
</evidence>
<dbReference type="FunFam" id="3.40.630.10:FF:000057">
    <property type="entry name" value="Vacuolar membrane protease"/>
    <property type="match status" value="1"/>
</dbReference>
<dbReference type="GO" id="GO:0046872">
    <property type="term" value="F:metal ion binding"/>
    <property type="evidence" value="ECO:0007669"/>
    <property type="project" value="UniProtKB-KW"/>
</dbReference>
<feature type="region of interest" description="Disordered" evidence="16">
    <location>
        <begin position="966"/>
        <end position="1016"/>
    </location>
</feature>
<dbReference type="AlphaFoldDB" id="A0A3S4B448"/>
<dbReference type="PANTHER" id="PTHR12147">
    <property type="entry name" value="METALLOPEPTIDASE M28 FAMILY MEMBER"/>
    <property type="match status" value="1"/>
</dbReference>
<evidence type="ECO:0000256" key="9">
    <source>
        <dbReference type="ARBA" id="ARBA00022801"/>
    </source>
</evidence>
<evidence type="ECO:0000256" key="3">
    <source>
        <dbReference type="ARBA" id="ARBA00004128"/>
    </source>
</evidence>
<evidence type="ECO:0000256" key="6">
    <source>
        <dbReference type="ARBA" id="ARBA00022670"/>
    </source>
</evidence>
<organism evidence="21 22">
    <name type="scientific">Thermothielavioides terrestris</name>
    <dbReference type="NCBI Taxonomy" id="2587410"/>
    <lineage>
        <taxon>Eukaryota</taxon>
        <taxon>Fungi</taxon>
        <taxon>Dikarya</taxon>
        <taxon>Ascomycota</taxon>
        <taxon>Pezizomycotina</taxon>
        <taxon>Sordariomycetes</taxon>
        <taxon>Sordariomycetidae</taxon>
        <taxon>Sordariales</taxon>
        <taxon>Chaetomiaceae</taxon>
        <taxon>Thermothielavioides</taxon>
    </lineage>
</organism>
<dbReference type="SUPFAM" id="SSF53187">
    <property type="entry name" value="Zn-dependent exopeptidases"/>
    <property type="match status" value="1"/>
</dbReference>
<keyword evidence="7 17" id="KW-0812">Transmembrane</keyword>
<dbReference type="CDD" id="cd03875">
    <property type="entry name" value="M28_Fxna_like"/>
    <property type="match status" value="1"/>
</dbReference>
<evidence type="ECO:0000256" key="1">
    <source>
        <dbReference type="ARBA" id="ARBA00001947"/>
    </source>
</evidence>
<evidence type="ECO:0000256" key="17">
    <source>
        <dbReference type="SAM" id="Phobius"/>
    </source>
</evidence>
<keyword evidence="11 17" id="KW-1133">Transmembrane helix</keyword>
<keyword evidence="6 15" id="KW-0645">Protease</keyword>
<proteinExistence type="inferred from homology"/>
<keyword evidence="8 15" id="KW-0479">Metal-binding</keyword>
<evidence type="ECO:0000259" key="19">
    <source>
        <dbReference type="Pfam" id="PF22250"/>
    </source>
</evidence>
<evidence type="ECO:0000256" key="12">
    <source>
        <dbReference type="ARBA" id="ARBA00023049"/>
    </source>
</evidence>
<feature type="transmembrane region" description="Helical" evidence="17">
    <location>
        <begin position="741"/>
        <end position="761"/>
    </location>
</feature>
<feature type="domain" description="Vacuolar membrane protease C-terminal" evidence="19">
    <location>
        <begin position="1007"/>
        <end position="1062"/>
    </location>
</feature>
<dbReference type="PANTHER" id="PTHR12147:SF58">
    <property type="entry name" value="VACUOLAR MEMBRANE PROTEASE"/>
    <property type="match status" value="1"/>
</dbReference>
<feature type="compositionally biased region" description="Acidic residues" evidence="16">
    <location>
        <begin position="633"/>
        <end position="642"/>
    </location>
</feature>
<evidence type="ECO:0000259" key="18">
    <source>
        <dbReference type="Pfam" id="PF04389"/>
    </source>
</evidence>
<dbReference type="GO" id="GO:0008235">
    <property type="term" value="F:metalloexopeptidase activity"/>
    <property type="evidence" value="ECO:0007669"/>
    <property type="project" value="InterPro"/>
</dbReference>
<dbReference type="InterPro" id="IPR053976">
    <property type="entry name" value="PFF1_TM"/>
</dbReference>
<keyword evidence="13 17" id="KW-0472">Membrane</keyword>
<dbReference type="Pfam" id="PF22250">
    <property type="entry name" value="PFF1_C"/>
    <property type="match status" value="2"/>
</dbReference>
<feature type="transmembrane region" description="Helical" evidence="17">
    <location>
        <begin position="550"/>
        <end position="571"/>
    </location>
</feature>
<comment type="subcellular location">
    <subcellularLocation>
        <location evidence="3">Vacuole membrane</location>
        <topology evidence="3">Multi-pass membrane protein</topology>
    </subcellularLocation>
</comment>
<evidence type="ECO:0000256" key="4">
    <source>
        <dbReference type="ARBA" id="ARBA00010918"/>
    </source>
</evidence>
<keyword evidence="9 15" id="KW-0378">Hydrolase</keyword>
<feature type="compositionally biased region" description="Low complexity" evidence="16">
    <location>
        <begin position="621"/>
        <end position="632"/>
    </location>
</feature>
<dbReference type="InterPro" id="IPR045175">
    <property type="entry name" value="M28_fam"/>
</dbReference>
<dbReference type="EMBL" id="OUUZ01000008">
    <property type="protein sequence ID" value="SPQ21293.1"/>
    <property type="molecule type" value="Genomic_DNA"/>
</dbReference>
<gene>
    <name evidence="21" type="ORF">TT172_LOCUS3712</name>
</gene>
<evidence type="ECO:0000313" key="22">
    <source>
        <dbReference type="Proteomes" id="UP000289323"/>
    </source>
</evidence>
<feature type="domain" description="Peptidase M28" evidence="18">
    <location>
        <begin position="168"/>
        <end position="345"/>
    </location>
</feature>
<keyword evidence="10 15" id="KW-0862">Zinc</keyword>
<comment type="function">
    <text evidence="2">May be involved in vacuolar sorting and osmoregulation.</text>
</comment>
<dbReference type="Pfam" id="PF22251">
    <property type="entry name" value="PFF1_TM"/>
    <property type="match status" value="1"/>
</dbReference>
<feature type="compositionally biased region" description="Pro residues" evidence="16">
    <location>
        <begin position="603"/>
        <end position="616"/>
    </location>
</feature>
<feature type="transmembrane region" description="Helical" evidence="17">
    <location>
        <begin position="519"/>
        <end position="538"/>
    </location>
</feature>
<evidence type="ECO:0000256" key="14">
    <source>
        <dbReference type="ARBA" id="ARBA00023180"/>
    </source>
</evidence>
<dbReference type="InterPro" id="IPR007484">
    <property type="entry name" value="Peptidase_M28"/>
</dbReference>
<feature type="transmembrane region" description="Helical" evidence="17">
    <location>
        <begin position="485"/>
        <end position="504"/>
    </location>
</feature>
<keyword evidence="5" id="KW-0926">Vacuole</keyword>
<feature type="compositionally biased region" description="Basic and acidic residues" evidence="16">
    <location>
        <begin position="582"/>
        <end position="597"/>
    </location>
</feature>
<dbReference type="EC" id="3.4.-.-" evidence="15"/>
<evidence type="ECO:0000256" key="15">
    <source>
        <dbReference type="RuleBase" id="RU361240"/>
    </source>
</evidence>
<feature type="transmembrane region" description="Helical" evidence="17">
    <location>
        <begin position="398"/>
        <end position="420"/>
    </location>
</feature>
<feature type="domain" description="Vacuolar membrane protease transmembrane" evidence="20">
    <location>
        <begin position="453"/>
        <end position="771"/>
    </location>
</feature>
<feature type="domain" description="Vacuolar membrane protease C-terminal" evidence="19">
    <location>
        <begin position="799"/>
        <end position="964"/>
    </location>
</feature>
<comment type="similarity">
    <text evidence="4 15">Belongs to the peptidase M28 family.</text>
</comment>
<comment type="cofactor">
    <cofactor evidence="1">
        <name>Zn(2+)</name>
        <dbReference type="ChEBI" id="CHEBI:29105"/>
    </cofactor>
</comment>
<keyword evidence="14" id="KW-0325">Glycoprotein</keyword>
<dbReference type="GO" id="GO:0006508">
    <property type="term" value="P:proteolysis"/>
    <property type="evidence" value="ECO:0007669"/>
    <property type="project" value="UniProtKB-KW"/>
</dbReference>
<feature type="transmembrane region" description="Helical" evidence="17">
    <location>
        <begin position="706"/>
        <end position="729"/>
    </location>
</feature>
<evidence type="ECO:0000256" key="2">
    <source>
        <dbReference type="ARBA" id="ARBA00003273"/>
    </source>
</evidence>
<sequence length="1069" mass="116732">MMNPFSFRPGPVTFWTTVTYLALIIPIIVINENTPPVPSDESPVPGINLTQAWLDLTTLTRAYHPYNSRYNDDVRSFLLQRIRSVLDENGVEWTTDGTGSNNADAAVTVFDDMNSNCTFLMASGVVANPSTPKVAAYFEGTNILVYIRGKADDQGRWWDAEAARNSRRNKKGLTLVNAHYDSVSTGYGATDDGMGVVTCLQLIQYFSRPGNQPERGIVVMLNNGEEDYLYGARALGQHPLQPYIHTFLNLEGAGAGGRAILFRTTDREVTAAYAGSPDPFGTVIGSDAFGLGFIRSGTDYSVLYDVYGQRGLDLAFFKPRARYHTNQDDARHASKGSLWHMLSASVHTATQLSRDTGNTFIGPRPDGARGKVQNGSPSDGVWFDLFGKGFVLFGLRGMFAWSLTVLVATPLILILVSYILHRVDRYYLFSSAAKVHDEPDEQPVSVGGWKGFFRFPFALVVAGSLTFGAAFLMRKVNPFIIYSSRYSVLAMMTSLFYFTFWAIMRGANFARPSALHRSYVQIWLFILGWAILVVVTVAEDRLRIGAGYMFVFLQSSVFLALFIALCELFALPKKGTWARRVRDQQEARDLHRGRSHGDLSPSQLPPPVSHQEPTPPGTRQSNASASGPANPNAEDDDADIEAPTERTPLVGGNAASEPARTTFATNYRRSIAALVTSARRYSDSGLGNEPFEHEQAWSGRLPSWAWFLQFLLLGPFTIILVGQTLLMLIDAVHQTGADGSSLLLPYLIAALCTVLLFLPLAPFMHRVTHHIPVLFLVVFAGTLIYNLAAFPFSASNRYKVYFVQTLDLDAGTNHVCYTGIETYLRDVIAALPSAAGRNVSCADSPKRQGLVTCCFDGAATPPRLVGGGDSDLHGLVTVNATRLGGADGNSNNGGVARARIEIAANNTKACFVEFARPVAGLRVQGSSGWDERFGQFPEAGVSSLRLWHREWDRPWVVEVEWKEAGGRESGGLSEADMTTTPPPPVDRVEGHYDLGGSDGELRRRWSSEDDDDDDGKGGALHGAVVCMWSDANVAGTIPALDEALAFVPAWAAVTKLSEGLVEGRKGFSV</sequence>
<dbReference type="Gene3D" id="3.40.630.10">
    <property type="entry name" value="Zn peptidases"/>
    <property type="match status" value="1"/>
</dbReference>
<dbReference type="InterPro" id="IPR048024">
    <property type="entry name" value="Fxna-like_M28_dom"/>
</dbReference>
<feature type="transmembrane region" description="Helical" evidence="17">
    <location>
        <begin position="773"/>
        <end position="792"/>
    </location>
</feature>
<evidence type="ECO:0000256" key="8">
    <source>
        <dbReference type="ARBA" id="ARBA00022723"/>
    </source>
</evidence>
<dbReference type="InterPro" id="IPR053975">
    <property type="entry name" value="PFF1_C"/>
</dbReference>
<dbReference type="GO" id="GO:0005774">
    <property type="term" value="C:vacuolar membrane"/>
    <property type="evidence" value="ECO:0007669"/>
    <property type="project" value="UniProtKB-SubCell"/>
</dbReference>
<name>A0A3S4B448_9PEZI</name>
<evidence type="ECO:0000256" key="16">
    <source>
        <dbReference type="SAM" id="MobiDB-lite"/>
    </source>
</evidence>
<evidence type="ECO:0000313" key="21">
    <source>
        <dbReference type="EMBL" id="SPQ21293.1"/>
    </source>
</evidence>
<reference evidence="21 22" key="1">
    <citation type="submission" date="2018-04" db="EMBL/GenBank/DDBJ databases">
        <authorList>
            <person name="Huttner S."/>
            <person name="Dainat J."/>
        </authorList>
    </citation>
    <scope>NUCLEOTIDE SEQUENCE [LARGE SCALE GENOMIC DNA]</scope>
</reference>
<dbReference type="Proteomes" id="UP000289323">
    <property type="component" value="Unassembled WGS sequence"/>
</dbReference>
<evidence type="ECO:0000256" key="10">
    <source>
        <dbReference type="ARBA" id="ARBA00022833"/>
    </source>
</evidence>
<evidence type="ECO:0000256" key="11">
    <source>
        <dbReference type="ARBA" id="ARBA00022989"/>
    </source>
</evidence>
<evidence type="ECO:0000256" key="5">
    <source>
        <dbReference type="ARBA" id="ARBA00022554"/>
    </source>
</evidence>
<dbReference type="Pfam" id="PF04389">
    <property type="entry name" value="Peptidase_M28"/>
    <property type="match status" value="1"/>
</dbReference>
<evidence type="ECO:0000256" key="13">
    <source>
        <dbReference type="ARBA" id="ARBA00023136"/>
    </source>
</evidence>